<dbReference type="EMBL" id="UINC01193717">
    <property type="protein sequence ID" value="SVE09463.1"/>
    <property type="molecule type" value="Genomic_DNA"/>
</dbReference>
<dbReference type="AlphaFoldDB" id="A0A383APD2"/>
<gene>
    <name evidence="1" type="ORF">METZ01_LOCUS462317</name>
</gene>
<feature type="non-terminal residue" evidence="1">
    <location>
        <position position="1"/>
    </location>
</feature>
<protein>
    <submittedName>
        <fullName evidence="1">Uncharacterized protein</fullName>
    </submittedName>
</protein>
<name>A0A383APD2_9ZZZZ</name>
<accession>A0A383APD2</accession>
<evidence type="ECO:0000313" key="1">
    <source>
        <dbReference type="EMBL" id="SVE09463.1"/>
    </source>
</evidence>
<reference evidence="1" key="1">
    <citation type="submission" date="2018-05" db="EMBL/GenBank/DDBJ databases">
        <authorList>
            <person name="Lanie J.A."/>
            <person name="Ng W.-L."/>
            <person name="Kazmierczak K.M."/>
            <person name="Andrzejewski T.M."/>
            <person name="Davidsen T.M."/>
            <person name="Wayne K.J."/>
            <person name="Tettelin H."/>
            <person name="Glass J.I."/>
            <person name="Rusch D."/>
            <person name="Podicherti R."/>
            <person name="Tsui H.-C.T."/>
            <person name="Winkler M.E."/>
        </authorList>
    </citation>
    <scope>NUCLEOTIDE SEQUENCE</scope>
</reference>
<sequence>VVHDVKPSRNTDKSSVFLILNELMTRFIGLAGSF</sequence>
<organism evidence="1">
    <name type="scientific">marine metagenome</name>
    <dbReference type="NCBI Taxonomy" id="408172"/>
    <lineage>
        <taxon>unclassified sequences</taxon>
        <taxon>metagenomes</taxon>
        <taxon>ecological metagenomes</taxon>
    </lineage>
</organism>
<proteinExistence type="predicted"/>